<dbReference type="GO" id="GO:0032259">
    <property type="term" value="P:methylation"/>
    <property type="evidence" value="ECO:0007669"/>
    <property type="project" value="UniProtKB-KW"/>
</dbReference>
<feature type="domain" description="Methyltransferase" evidence="3">
    <location>
        <begin position="70"/>
        <end position="160"/>
    </location>
</feature>
<dbReference type="EMBL" id="LT630003">
    <property type="protein sequence ID" value="SET82811.1"/>
    <property type="molecule type" value="Genomic_DNA"/>
</dbReference>
<evidence type="ECO:0000313" key="4">
    <source>
        <dbReference type="EMBL" id="SET82811.1"/>
    </source>
</evidence>
<evidence type="ECO:0000313" key="5">
    <source>
        <dbReference type="Proteomes" id="UP000198970"/>
    </source>
</evidence>
<reference evidence="4 5" key="1">
    <citation type="submission" date="2016-10" db="EMBL/GenBank/DDBJ databases">
        <authorList>
            <person name="Varghese N."/>
            <person name="Submissions S."/>
        </authorList>
    </citation>
    <scope>NUCLEOTIDE SEQUENCE [LARGE SCALE GENOMIC DNA]</scope>
    <source>
        <strain evidence="4 5">ATCC 19403</strain>
    </source>
</reference>
<evidence type="ECO:0000256" key="1">
    <source>
        <dbReference type="ARBA" id="ARBA00022603"/>
    </source>
</evidence>
<name>A0ABY1C9F9_9FIRM</name>
<dbReference type="PANTHER" id="PTHR44942">
    <property type="entry name" value="METHYLTRANSF_11 DOMAIN-CONTAINING PROTEIN"/>
    <property type="match status" value="1"/>
</dbReference>
<gene>
    <name evidence="4" type="ORF">SAMN02745906_2237</name>
</gene>
<keyword evidence="5" id="KW-1185">Reference proteome</keyword>
<evidence type="ECO:0000256" key="2">
    <source>
        <dbReference type="ARBA" id="ARBA00022679"/>
    </source>
</evidence>
<evidence type="ECO:0000259" key="3">
    <source>
        <dbReference type="Pfam" id="PF13649"/>
    </source>
</evidence>
<dbReference type="GO" id="GO:0008168">
    <property type="term" value="F:methyltransferase activity"/>
    <property type="evidence" value="ECO:0007669"/>
    <property type="project" value="UniProtKB-KW"/>
</dbReference>
<sequence>MIVSKFDGTIIIKIIYVTAGVGDEFMPVIKGLEWTFNTEAEKYEKMRPGYVPELYEDIFNYITIDKTSNVLEVGIGGGQATLPILKTGCKLTAVEYGENFAKLCCQKFMEFSNFSTVTAKFEDFEYDKNIYDLIYSASAFHWIPEEIGYTKVFDMLKSGGVFARFANHPYKDKGREEIHEALQKIYSLYMPGAICANEYSENEAKKLADMAQKYGFVDISYKLYHRTRSFTASEYISLLGTYSDHIAIEEHTRNKFFSEIEETIHNFAGQIDIYDTIDLQLARKP</sequence>
<dbReference type="PANTHER" id="PTHR44942:SF4">
    <property type="entry name" value="METHYLTRANSFERASE TYPE 11 DOMAIN-CONTAINING PROTEIN"/>
    <property type="match status" value="1"/>
</dbReference>
<accession>A0ABY1C9F9</accession>
<dbReference type="InterPro" id="IPR041698">
    <property type="entry name" value="Methyltransf_25"/>
</dbReference>
<dbReference type="InterPro" id="IPR029063">
    <property type="entry name" value="SAM-dependent_MTases_sf"/>
</dbReference>
<protein>
    <submittedName>
        <fullName evidence="4">Methyltransferase domain-containing protein</fullName>
    </submittedName>
</protein>
<dbReference type="CDD" id="cd02440">
    <property type="entry name" value="AdoMet_MTases"/>
    <property type="match status" value="1"/>
</dbReference>
<proteinExistence type="predicted"/>
<dbReference type="Gene3D" id="3.40.50.150">
    <property type="entry name" value="Vaccinia Virus protein VP39"/>
    <property type="match status" value="1"/>
</dbReference>
<dbReference type="SUPFAM" id="SSF53335">
    <property type="entry name" value="S-adenosyl-L-methionine-dependent methyltransferases"/>
    <property type="match status" value="1"/>
</dbReference>
<keyword evidence="1 4" id="KW-0489">Methyltransferase</keyword>
<dbReference type="Proteomes" id="UP000198970">
    <property type="component" value="Chromosome I"/>
</dbReference>
<organism evidence="4 5">
    <name type="scientific">Lacrimispora sphenoides JCM 1415</name>
    <dbReference type="NCBI Taxonomy" id="1297793"/>
    <lineage>
        <taxon>Bacteria</taxon>
        <taxon>Bacillati</taxon>
        <taxon>Bacillota</taxon>
        <taxon>Clostridia</taxon>
        <taxon>Lachnospirales</taxon>
        <taxon>Lachnospiraceae</taxon>
        <taxon>Lacrimispora</taxon>
    </lineage>
</organism>
<dbReference type="Pfam" id="PF13649">
    <property type="entry name" value="Methyltransf_25"/>
    <property type="match status" value="1"/>
</dbReference>
<dbReference type="InterPro" id="IPR051052">
    <property type="entry name" value="Diverse_substrate_MTase"/>
</dbReference>
<keyword evidence="2" id="KW-0808">Transferase</keyword>